<proteinExistence type="predicted"/>
<name>A0ABT5LWK9_9GAMM</name>
<reference evidence="1 2" key="1">
    <citation type="submission" date="2023-02" db="EMBL/GenBank/DDBJ databases">
        <title>Entomopathogenic bacteria.</title>
        <authorList>
            <person name="Machado R.A."/>
        </authorList>
    </citation>
    <scope>NUCLEOTIDE SEQUENCE [LARGE SCALE GENOMIC DNA]</scope>
    <source>
        <strain evidence="1 2">XENO-2</strain>
    </source>
</reference>
<sequence length="159" mass="17640">MEVKEKIATVFPIISLDNNGENITAETELIKPSLAKALSKFPNYPSIYLSLSFTGLKRDAKYSTNIDIIFDGESCLEHVGNPYGGEGQEFIAKESEFFTNTISSSFIAHFPVVYTPEEGVYEIKVTLRNSNGEKIDQNSYYFNVVKTPPHLVSSGGENV</sequence>
<evidence type="ECO:0000313" key="1">
    <source>
        <dbReference type="EMBL" id="MDC9598822.1"/>
    </source>
</evidence>
<accession>A0ABT5LWK9</accession>
<evidence type="ECO:0000313" key="2">
    <source>
        <dbReference type="Proteomes" id="UP001220225"/>
    </source>
</evidence>
<comment type="caution">
    <text evidence="1">The sequence shown here is derived from an EMBL/GenBank/DDBJ whole genome shotgun (WGS) entry which is preliminary data.</text>
</comment>
<dbReference type="Proteomes" id="UP001220225">
    <property type="component" value="Unassembled WGS sequence"/>
</dbReference>
<dbReference type="RefSeq" id="WP_273577517.1">
    <property type="nucleotide sequence ID" value="NZ_JAQRFN010000044.1"/>
</dbReference>
<gene>
    <name evidence="1" type="ORF">PSI14_18765</name>
</gene>
<organism evidence="1 2">
    <name type="scientific">Xenorhabdus anantnagensis</name>
    <dbReference type="NCBI Taxonomy" id="3025875"/>
    <lineage>
        <taxon>Bacteria</taxon>
        <taxon>Pseudomonadati</taxon>
        <taxon>Pseudomonadota</taxon>
        <taxon>Gammaproteobacteria</taxon>
        <taxon>Enterobacterales</taxon>
        <taxon>Morganellaceae</taxon>
        <taxon>Xenorhabdus</taxon>
    </lineage>
</organism>
<protein>
    <submittedName>
        <fullName evidence="1">Uncharacterized protein</fullName>
    </submittedName>
</protein>
<keyword evidence="2" id="KW-1185">Reference proteome</keyword>
<dbReference type="EMBL" id="JAQRFN010000044">
    <property type="protein sequence ID" value="MDC9598822.1"/>
    <property type="molecule type" value="Genomic_DNA"/>
</dbReference>